<dbReference type="CDD" id="cd00118">
    <property type="entry name" value="LysM"/>
    <property type="match status" value="1"/>
</dbReference>
<evidence type="ECO:0000256" key="6">
    <source>
        <dbReference type="ARBA" id="ARBA00023049"/>
    </source>
</evidence>
<protein>
    <submittedName>
        <fullName evidence="9">Putative Zn-dependent protease</fullName>
    </submittedName>
</protein>
<keyword evidence="5" id="KW-0862">Zinc</keyword>
<reference evidence="9 10" key="1">
    <citation type="submission" date="2016-10" db="EMBL/GenBank/DDBJ databases">
        <authorList>
            <person name="de Groot N.N."/>
        </authorList>
    </citation>
    <scope>NUCLEOTIDE SEQUENCE [LARGE SCALE GENOMIC DNA]</scope>
    <source>
        <strain evidence="9 10">DSM 25584</strain>
    </source>
</reference>
<keyword evidence="10" id="KW-1185">Reference proteome</keyword>
<dbReference type="STRING" id="1082479.SAMN05216241_105154"/>
<evidence type="ECO:0000256" key="3">
    <source>
        <dbReference type="ARBA" id="ARBA00022723"/>
    </source>
</evidence>
<proteinExistence type="predicted"/>
<dbReference type="AlphaFoldDB" id="A0A1G7RJ44"/>
<accession>A0A1G7RJ44</accession>
<dbReference type="GO" id="GO:0051603">
    <property type="term" value="P:proteolysis involved in protein catabolic process"/>
    <property type="evidence" value="ECO:0007669"/>
    <property type="project" value="TreeGrafter"/>
</dbReference>
<dbReference type="InterPro" id="IPR001915">
    <property type="entry name" value="Peptidase_M48"/>
</dbReference>
<keyword evidence="2 9" id="KW-0645">Protease</keyword>
<dbReference type="InterPro" id="IPR036779">
    <property type="entry name" value="LysM_dom_sf"/>
</dbReference>
<dbReference type="EMBL" id="FNCE01000005">
    <property type="protein sequence ID" value="SDG10793.1"/>
    <property type="molecule type" value="Genomic_DNA"/>
</dbReference>
<evidence type="ECO:0000256" key="5">
    <source>
        <dbReference type="ARBA" id="ARBA00022833"/>
    </source>
</evidence>
<evidence type="ECO:0000256" key="2">
    <source>
        <dbReference type="ARBA" id="ARBA00022670"/>
    </source>
</evidence>
<feature type="domain" description="LysM" evidence="8">
    <location>
        <begin position="437"/>
        <end position="484"/>
    </location>
</feature>
<evidence type="ECO:0000313" key="10">
    <source>
        <dbReference type="Proteomes" id="UP000199415"/>
    </source>
</evidence>
<evidence type="ECO:0000259" key="8">
    <source>
        <dbReference type="PROSITE" id="PS51782"/>
    </source>
</evidence>
<dbReference type="GO" id="GO:0016020">
    <property type="term" value="C:membrane"/>
    <property type="evidence" value="ECO:0007669"/>
    <property type="project" value="TreeGrafter"/>
</dbReference>
<dbReference type="GO" id="GO:0046872">
    <property type="term" value="F:metal ion binding"/>
    <property type="evidence" value="ECO:0007669"/>
    <property type="project" value="UniProtKB-KW"/>
</dbReference>
<dbReference type="GO" id="GO:0004222">
    <property type="term" value="F:metalloendopeptidase activity"/>
    <property type="evidence" value="ECO:0007669"/>
    <property type="project" value="InterPro"/>
</dbReference>
<dbReference type="PANTHER" id="PTHR22726:SF24">
    <property type="entry name" value="M48 FAMILY METALLOPEPTIDASE"/>
    <property type="match status" value="1"/>
</dbReference>
<dbReference type="RefSeq" id="WP_090019785.1">
    <property type="nucleotide sequence ID" value="NZ_FNCE01000005.1"/>
</dbReference>
<dbReference type="PANTHER" id="PTHR22726">
    <property type="entry name" value="METALLOENDOPEPTIDASE OMA1"/>
    <property type="match status" value="1"/>
</dbReference>
<keyword evidence="4" id="KW-0378">Hydrolase</keyword>
<evidence type="ECO:0000256" key="1">
    <source>
        <dbReference type="ARBA" id="ARBA00001947"/>
    </source>
</evidence>
<dbReference type="Pfam" id="PF01435">
    <property type="entry name" value="Peptidase_M48"/>
    <property type="match status" value="1"/>
</dbReference>
<name>A0A1G7RJ44_9PROT</name>
<evidence type="ECO:0000256" key="4">
    <source>
        <dbReference type="ARBA" id="ARBA00022801"/>
    </source>
</evidence>
<keyword evidence="3" id="KW-0479">Metal-binding</keyword>
<dbReference type="PROSITE" id="PS51782">
    <property type="entry name" value="LYSM"/>
    <property type="match status" value="1"/>
</dbReference>
<feature type="signal peptide" evidence="7">
    <location>
        <begin position="1"/>
        <end position="22"/>
    </location>
</feature>
<gene>
    <name evidence="9" type="ORF">SAMN05216241_105154</name>
</gene>
<organism evidence="9 10">
    <name type="scientific">Limimonas halophila</name>
    <dbReference type="NCBI Taxonomy" id="1082479"/>
    <lineage>
        <taxon>Bacteria</taxon>
        <taxon>Pseudomonadati</taxon>
        <taxon>Pseudomonadota</taxon>
        <taxon>Alphaproteobacteria</taxon>
        <taxon>Rhodospirillales</taxon>
        <taxon>Rhodovibrionaceae</taxon>
        <taxon>Limimonas</taxon>
    </lineage>
</organism>
<comment type="cofactor">
    <cofactor evidence="1">
        <name>Zn(2+)</name>
        <dbReference type="ChEBI" id="CHEBI:29105"/>
    </cofactor>
</comment>
<keyword evidence="6" id="KW-0482">Metalloprotease</keyword>
<evidence type="ECO:0000256" key="7">
    <source>
        <dbReference type="SAM" id="SignalP"/>
    </source>
</evidence>
<dbReference type="Gene3D" id="3.10.350.10">
    <property type="entry name" value="LysM domain"/>
    <property type="match status" value="1"/>
</dbReference>
<dbReference type="Gene3D" id="3.30.2010.10">
    <property type="entry name" value="Metalloproteases ('zincins'), catalytic domain"/>
    <property type="match status" value="1"/>
</dbReference>
<dbReference type="InterPro" id="IPR018392">
    <property type="entry name" value="LysM"/>
</dbReference>
<dbReference type="OrthoDB" id="9810445at2"/>
<dbReference type="Proteomes" id="UP000199415">
    <property type="component" value="Unassembled WGS sequence"/>
</dbReference>
<evidence type="ECO:0000313" key="9">
    <source>
        <dbReference type="EMBL" id="SDG10793.1"/>
    </source>
</evidence>
<feature type="chain" id="PRO_5011529019" evidence="7">
    <location>
        <begin position="23"/>
        <end position="491"/>
    </location>
</feature>
<sequence>MTGTIRRTAAGLAAAALLAANAGCTTAPATGETIFTGGMGADQAKKIGARQHPQILRQFGGEYENRALTTYVSSVGELLAQTSEEPDKDWTFTVLDTPVPNAFALPGGYIYITRGLLAITENEAQLAGVLGHEIGHVTARHSAARYGGNVLGQVAGVAAGVFLGRAGAQAANVLGAVALSSYSRQQEFEADKLGVRYATRGGFQADGMAQLLERMQAKSELDAKLQGREPRDGFSLLATHPRTPERVREAMAAADKKPVQSPIVGRDVFLSKLDGMVYGHTAEQGFIRRHEFLHPKLKLAFEVPEAFRLFNSAERVLAFGPEDSVIIFDSGGPKASSDPVDHLQNQWTSGRRLSDVEEITVNGMPAATGSTRVNTQQGTRDARFVAIRYSPTQIYRFLFLTPPELTGRFNEDFRRTTHSFRKLTDAEAAELKPKRIQVHTVREGETVESLAERMPYPDFKLERFRVLNGLQPGDTLSPGEKVKLVAPGPGA</sequence>
<dbReference type="InterPro" id="IPR051156">
    <property type="entry name" value="Mito/Outer_Membr_Metalloprot"/>
</dbReference>
<keyword evidence="7" id="KW-0732">Signal</keyword>